<dbReference type="EMBL" id="JRFU01000061">
    <property type="protein sequence ID" value="PWE87134.1"/>
    <property type="molecule type" value="Genomic_DNA"/>
</dbReference>
<organism evidence="1 2">
    <name type="scientific">Eubacterium ramulus</name>
    <dbReference type="NCBI Taxonomy" id="39490"/>
    <lineage>
        <taxon>Bacteria</taxon>
        <taxon>Bacillati</taxon>
        <taxon>Bacillota</taxon>
        <taxon>Clostridia</taxon>
        <taxon>Eubacteriales</taxon>
        <taxon>Eubacteriaceae</taxon>
        <taxon>Eubacterium</taxon>
    </lineage>
</organism>
<evidence type="ECO:0000313" key="1">
    <source>
        <dbReference type="EMBL" id="PWE87134.1"/>
    </source>
</evidence>
<accession>A0A2V1JTK4</accession>
<gene>
    <name evidence="1" type="ORF">LG34_06315</name>
</gene>
<evidence type="ECO:0000313" key="2">
    <source>
        <dbReference type="Proteomes" id="UP000245288"/>
    </source>
</evidence>
<dbReference type="Proteomes" id="UP000245288">
    <property type="component" value="Unassembled WGS sequence"/>
</dbReference>
<dbReference type="InterPro" id="IPR045933">
    <property type="entry name" value="DUF6353"/>
</dbReference>
<dbReference type="Pfam" id="PF19880">
    <property type="entry name" value="DUF6353"/>
    <property type="match status" value="1"/>
</dbReference>
<keyword evidence="2" id="KW-1185">Reference proteome</keyword>
<reference evidence="1 2" key="1">
    <citation type="submission" date="2014-09" db="EMBL/GenBank/DDBJ databases">
        <title>Butyrate-producing bacteria isolated from human gut.</title>
        <authorList>
            <person name="Zhang Q."/>
            <person name="Zhao L."/>
        </authorList>
    </citation>
    <scope>NUCLEOTIDE SEQUENCE [LARGE SCALE GENOMIC DNA]</scope>
    <source>
        <strain evidence="1 2">21</strain>
    </source>
</reference>
<name>A0A2V1JTK4_EUBRA</name>
<dbReference type="AlphaFoldDB" id="A0A2V1JTK4"/>
<comment type="caution">
    <text evidence="1">The sequence shown here is derived from an EMBL/GenBank/DDBJ whole genome shotgun (WGS) entry which is preliminary data.</text>
</comment>
<protein>
    <submittedName>
        <fullName evidence="1">Uncharacterized protein</fullName>
    </submittedName>
</protein>
<proteinExistence type="predicted"/>
<sequence length="301" mass="33909">MTRSLGKVKLKTMKYSPEILLVSGIVLGVTGAVMACKASTKLNDIMESHKDDIAAVNDAEEHPDNLPEEYTPADAKKDRMIIRAQTMVKLIKLYGPAVAMGTLSVMSILASHNIIRKRNLGLAAAYASVDKAFKDYRKRVVDKFGKDLDQELRFDTHAEVVKEKIKDEDGKEKTVKSTYNVYDPERFSGYARVYAEGCNGWTKDPSHNMWVLKSIQSQLNDQLKRDGFLFLNDAYEALGFPRTAEGQVVGWLYCDDNAVGDNFVDFGIFDDMYKAKENFINGYERNIILDFNVDGPIVNMM</sequence>